<feature type="region of interest" description="Disordered" evidence="1">
    <location>
        <begin position="106"/>
        <end position="133"/>
    </location>
</feature>
<evidence type="ECO:0000256" key="1">
    <source>
        <dbReference type="SAM" id="MobiDB-lite"/>
    </source>
</evidence>
<organism evidence="3">
    <name type="scientific">Selaginella moellendorffii</name>
    <name type="common">Spikemoss</name>
    <dbReference type="NCBI Taxonomy" id="88036"/>
    <lineage>
        <taxon>Eukaryota</taxon>
        <taxon>Viridiplantae</taxon>
        <taxon>Streptophyta</taxon>
        <taxon>Embryophyta</taxon>
        <taxon>Tracheophyta</taxon>
        <taxon>Lycopodiopsida</taxon>
        <taxon>Selaginellales</taxon>
        <taxon>Selaginellaceae</taxon>
        <taxon>Selaginella</taxon>
    </lineage>
</organism>
<dbReference type="AlphaFoldDB" id="D8SV58"/>
<sequence length="723" mass="80881">MARALKEKLLPKNQRQKSKASPPEDRYFTFTPDDARGTWAAAPRRSTLSKLRDSFRLFEKTKSGLNRKLAQDGTDLVKDRSKTGLDPPRFSCDGISEFKLKEPPRRSLDGRILLGTSDPPDDPPSYEPPRRSFDVGMLSKTYQNSQQQQQQQQRTNVVARLMGLSDTHLDGPCRKLEDFFKDELASKGEKTNVSVTTVQAESNVPVLGPGVKTDSSPERNQQQQQKSQNFPKAKQDVISTMQQQASFQKVVERLERLQLSESLKQQQHCRAHDSDINPQQHPVEERTPGDSNLGGQKSLFEELLKLEELRARPGAKQLSKKSKPGPHHHHQKISQSTDSQARISILVLKTTQAPRHSSSITQVGATSTGSKRPKQSFTTNREKKVPSAADCRGGSARSTQATKTPARNTNHRNANQEDAKIFLPTIPATEKRIHTVSRSSLMRPTIASSARGQRHQRHRIVGAAPGAPKPSETPAKNKKNSNEWSPRRDQSESRAALLTLRERKKREVAAAAAVSSRVDSDGGDLGNVTISQESCEKSFRQYDPGTETSTAAAPGSDLRSSTKPSVDAFENWSPVSVLERPVSYEDEDEDLHHCDVAAAVKPSPDQQVRNVEPDKFRDASKISQPDKPAMIRRQPLPELPSLEVFKAPFFSAFDDEHDSSMHVCVDHWSHHHHRHHRQQCCAKCLAQVCIQVDTAIFDDLVYDSIIQLNAQHITKWMRMSMLS</sequence>
<dbReference type="EMBL" id="GL377644">
    <property type="protein sequence ID" value="EFJ11738.1"/>
    <property type="molecule type" value="Genomic_DNA"/>
</dbReference>
<protein>
    <submittedName>
        <fullName evidence="2">Uncharacterized protein</fullName>
    </submittedName>
</protein>
<feature type="compositionally biased region" description="Polar residues" evidence="1">
    <location>
        <begin position="333"/>
        <end position="342"/>
    </location>
</feature>
<evidence type="ECO:0000313" key="2">
    <source>
        <dbReference type="EMBL" id="EFJ11738.1"/>
    </source>
</evidence>
<dbReference type="HOGENOM" id="CLU_382824_0_0_1"/>
<feature type="compositionally biased region" description="Polar residues" evidence="1">
    <location>
        <begin position="349"/>
        <end position="379"/>
    </location>
</feature>
<dbReference type="KEGG" id="smo:SELMODRAFT_426052"/>
<evidence type="ECO:0000313" key="3">
    <source>
        <dbReference type="Proteomes" id="UP000001514"/>
    </source>
</evidence>
<feature type="compositionally biased region" description="Polar residues" evidence="1">
    <location>
        <begin position="436"/>
        <end position="451"/>
    </location>
</feature>
<feature type="compositionally biased region" description="Basic residues" evidence="1">
    <location>
        <begin position="318"/>
        <end position="332"/>
    </location>
</feature>
<feature type="region of interest" description="Disordered" evidence="1">
    <location>
        <begin position="200"/>
        <end position="239"/>
    </location>
</feature>
<dbReference type="Gramene" id="EFJ11738">
    <property type="protein sequence ID" value="EFJ11738"/>
    <property type="gene ID" value="SELMODRAFT_426052"/>
</dbReference>
<reference evidence="2 3" key="1">
    <citation type="journal article" date="2011" name="Science">
        <title>The Selaginella genome identifies genetic changes associated with the evolution of vascular plants.</title>
        <authorList>
            <person name="Banks J.A."/>
            <person name="Nishiyama T."/>
            <person name="Hasebe M."/>
            <person name="Bowman J.L."/>
            <person name="Gribskov M."/>
            <person name="dePamphilis C."/>
            <person name="Albert V.A."/>
            <person name="Aono N."/>
            <person name="Aoyama T."/>
            <person name="Ambrose B.A."/>
            <person name="Ashton N.W."/>
            <person name="Axtell M.J."/>
            <person name="Barker E."/>
            <person name="Barker M.S."/>
            <person name="Bennetzen J.L."/>
            <person name="Bonawitz N.D."/>
            <person name="Chapple C."/>
            <person name="Cheng C."/>
            <person name="Correa L.G."/>
            <person name="Dacre M."/>
            <person name="DeBarry J."/>
            <person name="Dreyer I."/>
            <person name="Elias M."/>
            <person name="Engstrom E.M."/>
            <person name="Estelle M."/>
            <person name="Feng L."/>
            <person name="Finet C."/>
            <person name="Floyd S.K."/>
            <person name="Frommer W.B."/>
            <person name="Fujita T."/>
            <person name="Gramzow L."/>
            <person name="Gutensohn M."/>
            <person name="Harholt J."/>
            <person name="Hattori M."/>
            <person name="Heyl A."/>
            <person name="Hirai T."/>
            <person name="Hiwatashi Y."/>
            <person name="Ishikawa M."/>
            <person name="Iwata M."/>
            <person name="Karol K.G."/>
            <person name="Koehler B."/>
            <person name="Kolukisaoglu U."/>
            <person name="Kubo M."/>
            <person name="Kurata T."/>
            <person name="Lalonde S."/>
            <person name="Li K."/>
            <person name="Li Y."/>
            <person name="Litt A."/>
            <person name="Lyons E."/>
            <person name="Manning G."/>
            <person name="Maruyama T."/>
            <person name="Michael T.P."/>
            <person name="Mikami K."/>
            <person name="Miyazaki S."/>
            <person name="Morinaga S."/>
            <person name="Murata T."/>
            <person name="Mueller-Roeber B."/>
            <person name="Nelson D.R."/>
            <person name="Obara M."/>
            <person name="Oguri Y."/>
            <person name="Olmstead R.G."/>
            <person name="Onodera N."/>
            <person name="Petersen B.L."/>
            <person name="Pils B."/>
            <person name="Prigge M."/>
            <person name="Rensing S.A."/>
            <person name="Riano-Pachon D.M."/>
            <person name="Roberts A.W."/>
            <person name="Sato Y."/>
            <person name="Scheller H.V."/>
            <person name="Schulz B."/>
            <person name="Schulz C."/>
            <person name="Shakirov E.V."/>
            <person name="Shibagaki N."/>
            <person name="Shinohara N."/>
            <person name="Shippen D.E."/>
            <person name="Soerensen I."/>
            <person name="Sotooka R."/>
            <person name="Sugimoto N."/>
            <person name="Sugita M."/>
            <person name="Sumikawa N."/>
            <person name="Tanurdzic M."/>
            <person name="Theissen G."/>
            <person name="Ulvskov P."/>
            <person name="Wakazuki S."/>
            <person name="Weng J.K."/>
            <person name="Willats W.W."/>
            <person name="Wipf D."/>
            <person name="Wolf P.G."/>
            <person name="Yang L."/>
            <person name="Zimmer A.D."/>
            <person name="Zhu Q."/>
            <person name="Mitros T."/>
            <person name="Hellsten U."/>
            <person name="Loque D."/>
            <person name="Otillar R."/>
            <person name="Salamov A."/>
            <person name="Schmutz J."/>
            <person name="Shapiro H."/>
            <person name="Lindquist E."/>
            <person name="Lucas S."/>
            <person name="Rokhsar D."/>
            <person name="Grigoriev I.V."/>
        </authorList>
    </citation>
    <scope>NUCLEOTIDE SEQUENCE [LARGE SCALE GENOMIC DNA]</scope>
</reference>
<proteinExistence type="predicted"/>
<dbReference type="Proteomes" id="UP000001514">
    <property type="component" value="Unassembled WGS sequence"/>
</dbReference>
<accession>D8SV58</accession>
<feature type="region of interest" description="Disordered" evidence="1">
    <location>
        <begin position="514"/>
        <end position="566"/>
    </location>
</feature>
<name>D8SV58_SELML</name>
<gene>
    <name evidence="2" type="ORF">SELMODRAFT_426052</name>
</gene>
<keyword evidence="3" id="KW-1185">Reference proteome</keyword>
<feature type="compositionally biased region" description="Basic and acidic residues" evidence="1">
    <location>
        <begin position="299"/>
        <end position="311"/>
    </location>
</feature>
<feature type="compositionally biased region" description="Basic and acidic residues" evidence="1">
    <location>
        <begin position="1"/>
        <end position="10"/>
    </location>
</feature>
<feature type="region of interest" description="Disordered" evidence="1">
    <location>
        <begin position="1"/>
        <end position="31"/>
    </location>
</feature>
<feature type="compositionally biased region" description="Polar residues" evidence="1">
    <location>
        <begin position="396"/>
        <end position="413"/>
    </location>
</feature>
<feature type="region of interest" description="Disordered" evidence="1">
    <location>
        <begin position="265"/>
        <end position="493"/>
    </location>
</feature>
<dbReference type="InParanoid" id="D8SV58"/>